<accession>A9UWB7</accession>
<organism evidence="2 3">
    <name type="scientific">Monosiga brevicollis</name>
    <name type="common">Choanoflagellate</name>
    <dbReference type="NCBI Taxonomy" id="81824"/>
    <lineage>
        <taxon>Eukaryota</taxon>
        <taxon>Choanoflagellata</taxon>
        <taxon>Craspedida</taxon>
        <taxon>Salpingoecidae</taxon>
        <taxon>Monosiga</taxon>
    </lineage>
</organism>
<proteinExistence type="predicted"/>
<name>A9UWB7_MONBE</name>
<evidence type="ECO:0000313" key="3">
    <source>
        <dbReference type="Proteomes" id="UP000001357"/>
    </source>
</evidence>
<protein>
    <submittedName>
        <fullName evidence="2">Uncharacterized protein</fullName>
    </submittedName>
</protein>
<dbReference type="RefSeq" id="XP_001744790.1">
    <property type="nucleotide sequence ID" value="XM_001744738.1"/>
</dbReference>
<dbReference type="KEGG" id="mbr:MONBRDRAFT_36594"/>
<sequence>MAKMAAGTLRTADFTVRGGRVERAQPVDMRYTRTYRNDRDPDAAQLRETALGTTSGARRNARTAPTVVPRAAIRRAVDGTIHDTQRDQRVLVLSLREVQARLTAVHNGLHRHTQRLQTELEVGPRRLAGLASASLVKRRQRAVPASNDDVTSALKQERTEALEAVQRFERQLQQNRALLQQLSRDEKALRRHIDQEKSSLTLHDEHHSGVVQQHSRPQGQPPASVVQATTTSLSAKAAQSATETLLSEIGPAMRALYERTNSALRNSIANASRLKSENALARGQCIVSRNAAARAAERVDLTHQLNHGPRETRFRTVSERVDRPMVRSLGRNEHIDRSAVVGWESSERGNVTLAAKTRSLTRDTARLESERTQRWYTTAGQTAIKGSCRFTVVGQQGGDTTYNVVSGRRLEIGAGSRTGDLVVVGNLLLASCRSATGGAFRRRCGRTRVCSSG</sequence>
<reference evidence="2 3" key="1">
    <citation type="journal article" date="2008" name="Nature">
        <title>The genome of the choanoflagellate Monosiga brevicollis and the origin of metazoans.</title>
        <authorList>
            <consortium name="JGI Sequencing"/>
            <person name="King N."/>
            <person name="Westbrook M.J."/>
            <person name="Young S.L."/>
            <person name="Kuo A."/>
            <person name="Abedin M."/>
            <person name="Chapman J."/>
            <person name="Fairclough S."/>
            <person name="Hellsten U."/>
            <person name="Isogai Y."/>
            <person name="Letunic I."/>
            <person name="Marr M."/>
            <person name="Pincus D."/>
            <person name="Putnam N."/>
            <person name="Rokas A."/>
            <person name="Wright K.J."/>
            <person name="Zuzow R."/>
            <person name="Dirks W."/>
            <person name="Good M."/>
            <person name="Goodstein D."/>
            <person name="Lemons D."/>
            <person name="Li W."/>
            <person name="Lyons J.B."/>
            <person name="Morris A."/>
            <person name="Nichols S."/>
            <person name="Richter D.J."/>
            <person name="Salamov A."/>
            <person name="Bork P."/>
            <person name="Lim W.A."/>
            <person name="Manning G."/>
            <person name="Miller W.T."/>
            <person name="McGinnis W."/>
            <person name="Shapiro H."/>
            <person name="Tjian R."/>
            <person name="Grigoriev I.V."/>
            <person name="Rokhsar D."/>
        </authorList>
    </citation>
    <scope>NUCLEOTIDE SEQUENCE [LARGE SCALE GENOMIC DNA]</scope>
    <source>
        <strain evidence="3">MX1 / ATCC 50154</strain>
    </source>
</reference>
<feature type="region of interest" description="Disordered" evidence="1">
    <location>
        <begin position="196"/>
        <end position="224"/>
    </location>
</feature>
<dbReference type="Proteomes" id="UP000001357">
    <property type="component" value="Unassembled WGS sequence"/>
</dbReference>
<keyword evidence="3" id="KW-1185">Reference proteome</keyword>
<gene>
    <name evidence="2" type="ORF">MONBRDRAFT_36594</name>
</gene>
<evidence type="ECO:0000256" key="1">
    <source>
        <dbReference type="SAM" id="MobiDB-lite"/>
    </source>
</evidence>
<dbReference type="AlphaFoldDB" id="A9UWB7"/>
<evidence type="ECO:0000313" key="2">
    <source>
        <dbReference type="EMBL" id="EDQ90739.1"/>
    </source>
</evidence>
<feature type="compositionally biased region" description="Basic and acidic residues" evidence="1">
    <location>
        <begin position="196"/>
        <end position="208"/>
    </location>
</feature>
<dbReference type="EMBL" id="CH991547">
    <property type="protein sequence ID" value="EDQ90739.1"/>
    <property type="molecule type" value="Genomic_DNA"/>
</dbReference>
<dbReference type="OMA" id="NEHIDRS"/>
<dbReference type="GeneID" id="5889920"/>
<dbReference type="InParanoid" id="A9UWB7"/>